<comment type="caution">
    <text evidence="1">The sequence shown here is derived from an EMBL/GenBank/DDBJ whole genome shotgun (WGS) entry which is preliminary data.</text>
</comment>
<sequence>MPRLYPYYQTYRIPGTDKVCTRKSVVGLGKLYDYSEGVIRPHEKTHSGPKLDRLMLTRATGCQFGLLFMLYPDREARVNSILDEALAGQEPAIGVVDENGVKHRMWEIGDSEKIGQVQRIMRDKKLYIADGHHRYETALTYWREQAASGGPPAGGETIDRAMMAFVSIHDEGLSVLPTHRLVFALPDFDPAGLLISLEAHFQIEELGPKFESNLIRALEANSSKTNSMIFAAKDQDNLYSLKLKHSVSPSALIPGEGSEVWKSLDVNVLHKLIFEPH</sequence>
<reference evidence="1" key="1">
    <citation type="journal article" date="2014" name="Front. Microbiol.">
        <title>High frequency of phylogenetically diverse reductive dehalogenase-homologous genes in deep subseafloor sedimentary metagenomes.</title>
        <authorList>
            <person name="Kawai M."/>
            <person name="Futagami T."/>
            <person name="Toyoda A."/>
            <person name="Takaki Y."/>
            <person name="Nishi S."/>
            <person name="Hori S."/>
            <person name="Arai W."/>
            <person name="Tsubouchi T."/>
            <person name="Morono Y."/>
            <person name="Uchiyama I."/>
            <person name="Ito T."/>
            <person name="Fujiyama A."/>
            <person name="Inagaki F."/>
            <person name="Takami H."/>
        </authorList>
    </citation>
    <scope>NUCLEOTIDE SEQUENCE</scope>
    <source>
        <strain evidence="1">Expedition CK06-06</strain>
    </source>
</reference>
<feature type="non-terminal residue" evidence="1">
    <location>
        <position position="277"/>
    </location>
</feature>
<gene>
    <name evidence="1" type="ORF">S06H3_32802</name>
</gene>
<proteinExistence type="predicted"/>
<protein>
    <recommendedName>
        <fullName evidence="2">DUF1015 domain-containing protein</fullName>
    </recommendedName>
</protein>
<dbReference type="AlphaFoldDB" id="X1NMQ4"/>
<dbReference type="PANTHER" id="PTHR36454">
    <property type="entry name" value="LMO2823 PROTEIN"/>
    <property type="match status" value="1"/>
</dbReference>
<accession>X1NMQ4</accession>
<name>X1NMQ4_9ZZZZ</name>
<organism evidence="1">
    <name type="scientific">marine sediment metagenome</name>
    <dbReference type="NCBI Taxonomy" id="412755"/>
    <lineage>
        <taxon>unclassified sequences</taxon>
        <taxon>metagenomes</taxon>
        <taxon>ecological metagenomes</taxon>
    </lineage>
</organism>
<evidence type="ECO:0008006" key="2">
    <source>
        <dbReference type="Google" id="ProtNLM"/>
    </source>
</evidence>
<evidence type="ECO:0000313" key="1">
    <source>
        <dbReference type="EMBL" id="GAI31481.1"/>
    </source>
</evidence>
<dbReference type="PANTHER" id="PTHR36454:SF1">
    <property type="entry name" value="DUF1015 DOMAIN-CONTAINING PROTEIN"/>
    <property type="match status" value="1"/>
</dbReference>
<dbReference type="InterPro" id="IPR008323">
    <property type="entry name" value="UCP033563"/>
</dbReference>
<dbReference type="EMBL" id="BARV01019523">
    <property type="protein sequence ID" value="GAI31481.1"/>
    <property type="molecule type" value="Genomic_DNA"/>
</dbReference>
<dbReference type="Pfam" id="PF06245">
    <property type="entry name" value="DUF1015"/>
    <property type="match status" value="1"/>
</dbReference>